<dbReference type="EMBL" id="VBAJ01000055">
    <property type="protein sequence ID" value="TMJ09413.1"/>
    <property type="molecule type" value="Genomic_DNA"/>
</dbReference>
<dbReference type="PRINTS" id="PR00757">
    <property type="entry name" value="AMINEOXDASEF"/>
</dbReference>
<sequence>MTQRSATKRPWKDTLVDMLVGVDADTIVIGAGAAGLAAARSLAGRSVRVLVLEARDRVGGRVWSRPVARNATPAELGAEFIHGRGELTVQLLREAGAAAIDTEGEGWTCSKDGELRREDWDLSSTAGIFEAAGALPDDESVDRFLRRFERDRATRETARAARAFVEGFDAADPAIASARAIASEMRSGVDFAIARPLGGYGPMFEHLRNACVAAGVRIWLSTIVRRISWRRGAVAIDMSCGGESQTVHARTAILTLPVGVLRRRGDELAVAFDPNLPDAKIKALQSIEMGHVVKVALWFRSAFWERVRDGRYRDAAFFRCERQPFVTNWTQLPVRSTLVVAWVGGPKAVALSGIAEAELIERALNGFGALLNEPELAREEFEGGLTHDWGGDPFARGAYSYVAVGGGNARAALSAPVDDTIFFAGEATSTDDQDGTVNGALETGERAAAEAATALGVEAR</sequence>
<keyword evidence="2" id="KW-0560">Oxidoreductase</keyword>
<dbReference type="GO" id="GO:0016491">
    <property type="term" value="F:oxidoreductase activity"/>
    <property type="evidence" value="ECO:0007669"/>
    <property type="project" value="UniProtKB-KW"/>
</dbReference>
<feature type="domain" description="Amine oxidase" evidence="4">
    <location>
        <begin position="34"/>
        <end position="97"/>
    </location>
</feature>
<evidence type="ECO:0000256" key="3">
    <source>
        <dbReference type="PIRSR" id="PIRSR601613-1"/>
    </source>
</evidence>
<feature type="binding site" evidence="3">
    <location>
        <position position="224"/>
    </location>
    <ligand>
        <name>FAD</name>
        <dbReference type="ChEBI" id="CHEBI:57692"/>
    </ligand>
</feature>
<reference evidence="5 6" key="1">
    <citation type="journal article" date="2019" name="Nat. Microbiol.">
        <title>Mediterranean grassland soil C-N compound turnover is dependent on rainfall and depth, and is mediated by genomically divergent microorganisms.</title>
        <authorList>
            <person name="Diamond S."/>
            <person name="Andeer P.F."/>
            <person name="Li Z."/>
            <person name="Crits-Christoph A."/>
            <person name="Burstein D."/>
            <person name="Anantharaman K."/>
            <person name="Lane K.R."/>
            <person name="Thomas B.C."/>
            <person name="Pan C."/>
            <person name="Northen T.R."/>
            <person name="Banfield J.F."/>
        </authorList>
    </citation>
    <scope>NUCLEOTIDE SEQUENCE [LARGE SCALE GENOMIC DNA]</scope>
    <source>
        <strain evidence="5">NP_2</strain>
    </source>
</reference>
<gene>
    <name evidence="5" type="ORF">E6G99_02705</name>
</gene>
<dbReference type="PANTHER" id="PTHR10742">
    <property type="entry name" value="FLAVIN MONOAMINE OXIDASE"/>
    <property type="match status" value="1"/>
</dbReference>
<proteinExistence type="predicted"/>
<comment type="cofactor">
    <cofactor evidence="1">
        <name>FAD</name>
        <dbReference type="ChEBI" id="CHEBI:57692"/>
    </cofactor>
</comment>
<dbReference type="PANTHER" id="PTHR10742:SF410">
    <property type="entry name" value="LYSINE-SPECIFIC HISTONE DEMETHYLASE 2"/>
    <property type="match status" value="1"/>
</dbReference>
<name>A0A537LN30_9BACT</name>
<dbReference type="SUPFAM" id="SSF54373">
    <property type="entry name" value="FAD-linked reductases, C-terminal domain"/>
    <property type="match status" value="1"/>
</dbReference>
<evidence type="ECO:0000313" key="5">
    <source>
        <dbReference type="EMBL" id="TMJ09413.1"/>
    </source>
</evidence>
<protein>
    <submittedName>
        <fullName evidence="5">FAD-dependent oxidoreductase</fullName>
    </submittedName>
</protein>
<dbReference type="Gene3D" id="3.50.50.60">
    <property type="entry name" value="FAD/NAD(P)-binding domain"/>
    <property type="match status" value="1"/>
</dbReference>
<evidence type="ECO:0000256" key="1">
    <source>
        <dbReference type="ARBA" id="ARBA00001974"/>
    </source>
</evidence>
<feature type="binding site" evidence="3">
    <location>
        <begin position="53"/>
        <end position="54"/>
    </location>
    <ligand>
        <name>FAD</name>
        <dbReference type="ChEBI" id="CHEBI:57692"/>
    </ligand>
</feature>
<organism evidence="5 6">
    <name type="scientific">Candidatus Segetimicrobium genomatis</name>
    <dbReference type="NCBI Taxonomy" id="2569760"/>
    <lineage>
        <taxon>Bacteria</taxon>
        <taxon>Bacillati</taxon>
        <taxon>Candidatus Sysuimicrobiota</taxon>
        <taxon>Candidatus Sysuimicrobiia</taxon>
        <taxon>Candidatus Sysuimicrobiales</taxon>
        <taxon>Candidatus Segetimicrobiaceae</taxon>
        <taxon>Candidatus Segetimicrobium</taxon>
    </lineage>
</organism>
<comment type="caution">
    <text evidence="5">The sequence shown here is derived from an EMBL/GenBank/DDBJ whole genome shotgun (WGS) entry which is preliminary data.</text>
</comment>
<dbReference type="AlphaFoldDB" id="A0A537LN30"/>
<dbReference type="Proteomes" id="UP000318661">
    <property type="component" value="Unassembled WGS sequence"/>
</dbReference>
<dbReference type="InterPro" id="IPR001613">
    <property type="entry name" value="Flavin_amine_oxidase"/>
</dbReference>
<evidence type="ECO:0000256" key="2">
    <source>
        <dbReference type="ARBA" id="ARBA00023002"/>
    </source>
</evidence>
<accession>A0A537LN30</accession>
<dbReference type="Pfam" id="PF01593">
    <property type="entry name" value="Amino_oxidase"/>
    <property type="match status" value="2"/>
</dbReference>
<feature type="domain" description="Amine oxidase" evidence="4">
    <location>
        <begin position="142"/>
        <end position="450"/>
    </location>
</feature>
<dbReference type="InterPro" id="IPR002937">
    <property type="entry name" value="Amino_oxidase"/>
</dbReference>
<dbReference type="InterPro" id="IPR050281">
    <property type="entry name" value="Flavin_monoamine_oxidase"/>
</dbReference>
<dbReference type="SUPFAM" id="SSF51905">
    <property type="entry name" value="FAD/NAD(P)-binding domain"/>
    <property type="match status" value="1"/>
</dbReference>
<evidence type="ECO:0000313" key="6">
    <source>
        <dbReference type="Proteomes" id="UP000318661"/>
    </source>
</evidence>
<evidence type="ECO:0000259" key="4">
    <source>
        <dbReference type="Pfam" id="PF01593"/>
    </source>
</evidence>
<dbReference type="InterPro" id="IPR036188">
    <property type="entry name" value="FAD/NAD-bd_sf"/>
</dbReference>